<dbReference type="RefSeq" id="WP_114055114.1">
    <property type="nucleotide sequence ID" value="NZ_CP030862.1"/>
</dbReference>
<evidence type="ECO:0000256" key="1">
    <source>
        <dbReference type="SAM" id="MobiDB-lite"/>
    </source>
</evidence>
<evidence type="ECO:0000313" key="3">
    <source>
        <dbReference type="Proteomes" id="UP000252004"/>
    </source>
</evidence>
<dbReference type="AlphaFoldDB" id="A0A344TZ64"/>
<keyword evidence="3" id="KW-1185">Reference proteome</keyword>
<proteinExistence type="predicted"/>
<dbReference type="OrthoDB" id="4288807at2"/>
<protein>
    <submittedName>
        <fullName evidence="2">Uncharacterized protein</fullName>
    </submittedName>
</protein>
<evidence type="ECO:0000313" key="2">
    <source>
        <dbReference type="EMBL" id="AXE23935.1"/>
    </source>
</evidence>
<name>A0A344TZ64_9ACTN</name>
<dbReference type="KEGG" id="sgz:C0216_11130"/>
<accession>A0A344TZ64</accession>
<gene>
    <name evidence="2" type="ORF">C0216_11130</name>
</gene>
<organism evidence="2 3">
    <name type="scientific">Streptomyces globosus</name>
    <dbReference type="NCBI Taxonomy" id="68209"/>
    <lineage>
        <taxon>Bacteria</taxon>
        <taxon>Bacillati</taxon>
        <taxon>Actinomycetota</taxon>
        <taxon>Actinomycetes</taxon>
        <taxon>Kitasatosporales</taxon>
        <taxon>Streptomycetaceae</taxon>
        <taxon>Streptomyces</taxon>
    </lineage>
</organism>
<dbReference type="Proteomes" id="UP000252004">
    <property type="component" value="Chromosome"/>
</dbReference>
<dbReference type="EMBL" id="CP030862">
    <property type="protein sequence ID" value="AXE23935.1"/>
    <property type="molecule type" value="Genomic_DNA"/>
</dbReference>
<sequence>MTRNDNAHGGSSPGAELPKFSVNVVPTDQLRHEELATVLNLYRRGQITPLIFGDGNKPEAAIIPFAAFVRLMKYDHAAHVHAEADFQAELSHRIQESDASGEAGMTVEELAESLGPLGQQWADDHRAAQQKKRHE</sequence>
<reference evidence="2 3" key="1">
    <citation type="submission" date="2018-01" db="EMBL/GenBank/DDBJ databases">
        <title>Draft genome Sequence of streptomyces globosus LZH-48.</title>
        <authorList>
            <person name="Ran K."/>
            <person name="Li Z."/>
            <person name="Wei S."/>
            <person name="Dong R."/>
        </authorList>
    </citation>
    <scope>NUCLEOTIDE SEQUENCE [LARGE SCALE GENOMIC DNA]</scope>
    <source>
        <strain evidence="2 3">LZH-48</strain>
    </source>
</reference>
<feature type="region of interest" description="Disordered" evidence="1">
    <location>
        <begin position="93"/>
        <end position="135"/>
    </location>
</feature>